<feature type="region of interest" description="Disordered" evidence="9">
    <location>
        <begin position="141"/>
        <end position="161"/>
    </location>
</feature>
<dbReference type="InterPro" id="IPR029069">
    <property type="entry name" value="HotDog_dom_sf"/>
</dbReference>
<dbReference type="InterPro" id="IPR003703">
    <property type="entry name" value="Acyl_CoA_thio"/>
</dbReference>
<evidence type="ECO:0000256" key="9">
    <source>
        <dbReference type="SAM" id="MobiDB-lite"/>
    </source>
</evidence>
<dbReference type="GO" id="GO:0047617">
    <property type="term" value="F:fatty acyl-CoA hydrolase activity"/>
    <property type="evidence" value="ECO:0007669"/>
    <property type="project" value="UniProtKB-EC"/>
</dbReference>
<dbReference type="GO" id="GO:0009062">
    <property type="term" value="P:fatty acid catabolic process"/>
    <property type="evidence" value="ECO:0007669"/>
    <property type="project" value="TreeGrafter"/>
</dbReference>
<dbReference type="EMBL" id="SHBP01000015">
    <property type="protein sequence ID" value="RZO19224.1"/>
    <property type="molecule type" value="Genomic_DNA"/>
</dbReference>
<dbReference type="InterPro" id="IPR042171">
    <property type="entry name" value="Acyl-CoA_hotdog"/>
</dbReference>
<organism evidence="12 13">
    <name type="scientific">SAR92 clade bacterium</name>
    <dbReference type="NCBI Taxonomy" id="2315479"/>
    <lineage>
        <taxon>Bacteria</taxon>
        <taxon>Pseudomonadati</taxon>
        <taxon>Pseudomonadota</taxon>
        <taxon>Gammaproteobacteria</taxon>
        <taxon>Cellvibrionales</taxon>
        <taxon>Porticoccaceae</taxon>
        <taxon>SAR92 clade</taxon>
    </lineage>
</organism>
<dbReference type="SUPFAM" id="SSF54637">
    <property type="entry name" value="Thioesterase/thiol ester dehydrase-isomerase"/>
    <property type="match status" value="2"/>
</dbReference>
<protein>
    <recommendedName>
        <fullName evidence="7">Acyl-CoA thioesterase 2</fullName>
        <ecNumber evidence="5">3.1.2.20</ecNumber>
    </recommendedName>
    <alternativeName>
        <fullName evidence="8">Thioesterase II</fullName>
    </alternativeName>
</protein>
<feature type="domain" description="Acyl-CoA thioesterase 2 C-terminal" evidence="10">
    <location>
        <begin position="181"/>
        <end position="287"/>
    </location>
</feature>
<comment type="similarity">
    <text evidence="1">Belongs to the C/M/P thioester hydrolase family.</text>
</comment>
<dbReference type="Pfam" id="PF02551">
    <property type="entry name" value="Acyl_CoA_thio"/>
    <property type="match status" value="1"/>
</dbReference>
<dbReference type="PANTHER" id="PTHR11066:SF34">
    <property type="entry name" value="ACYL-COENZYME A THIOESTERASE 8"/>
    <property type="match status" value="1"/>
</dbReference>
<evidence type="ECO:0000256" key="5">
    <source>
        <dbReference type="ARBA" id="ARBA00038894"/>
    </source>
</evidence>
<evidence type="ECO:0000256" key="7">
    <source>
        <dbReference type="ARBA" id="ARBA00071120"/>
    </source>
</evidence>
<dbReference type="InterPro" id="IPR049449">
    <property type="entry name" value="TesB_ACOT8-like_N"/>
</dbReference>
<reference evidence="12 13" key="1">
    <citation type="submission" date="2019-02" db="EMBL/GenBank/DDBJ databases">
        <title>Prokaryotic population dynamics and viral predation in marine succession experiment using metagenomics: the confinement effect.</title>
        <authorList>
            <person name="Haro-Moreno J.M."/>
            <person name="Rodriguez-Valera F."/>
            <person name="Lopez-Perez M."/>
        </authorList>
    </citation>
    <scope>NUCLEOTIDE SEQUENCE [LARGE SCALE GENOMIC DNA]</scope>
    <source>
        <strain evidence="12">MED-G170</strain>
    </source>
</reference>
<dbReference type="Proteomes" id="UP000315889">
    <property type="component" value="Unassembled WGS sequence"/>
</dbReference>
<feature type="domain" description="Acyl-CoA thioesterase-like N-terminal HotDog" evidence="11">
    <location>
        <begin position="31"/>
        <end position="108"/>
    </location>
</feature>
<dbReference type="FunFam" id="2.40.160.210:FF:000001">
    <property type="entry name" value="Acyl-CoA thioesterase II"/>
    <property type="match status" value="1"/>
</dbReference>
<keyword evidence="4" id="KW-0443">Lipid metabolism</keyword>
<evidence type="ECO:0000256" key="3">
    <source>
        <dbReference type="ARBA" id="ARBA00022801"/>
    </source>
</evidence>
<comment type="subunit">
    <text evidence="2">Homotetramer.</text>
</comment>
<evidence type="ECO:0000313" key="13">
    <source>
        <dbReference type="Proteomes" id="UP000315889"/>
    </source>
</evidence>
<dbReference type="GO" id="GO:0005829">
    <property type="term" value="C:cytosol"/>
    <property type="evidence" value="ECO:0007669"/>
    <property type="project" value="TreeGrafter"/>
</dbReference>
<comment type="caution">
    <text evidence="12">The sequence shown here is derived from an EMBL/GenBank/DDBJ whole genome shotgun (WGS) entry which is preliminary data.</text>
</comment>
<evidence type="ECO:0000313" key="12">
    <source>
        <dbReference type="EMBL" id="RZO19224.1"/>
    </source>
</evidence>
<dbReference type="CDD" id="cd03444">
    <property type="entry name" value="Thioesterase_II_repeat1"/>
    <property type="match status" value="1"/>
</dbReference>
<evidence type="ECO:0000256" key="4">
    <source>
        <dbReference type="ARBA" id="ARBA00023098"/>
    </source>
</evidence>
<dbReference type="GO" id="GO:0006637">
    <property type="term" value="P:acyl-CoA metabolic process"/>
    <property type="evidence" value="ECO:0007669"/>
    <property type="project" value="InterPro"/>
</dbReference>
<accession>A0A520MDF0</accession>
<gene>
    <name evidence="12" type="ORF">EVB03_08470</name>
</gene>
<dbReference type="CDD" id="cd03445">
    <property type="entry name" value="Thioesterase_II_repeat2"/>
    <property type="match status" value="1"/>
</dbReference>
<evidence type="ECO:0000256" key="8">
    <source>
        <dbReference type="ARBA" id="ARBA00079653"/>
    </source>
</evidence>
<dbReference type="InterPro" id="IPR025652">
    <property type="entry name" value="TesB_C"/>
</dbReference>
<dbReference type="EC" id="3.1.2.20" evidence="5"/>
<evidence type="ECO:0000259" key="11">
    <source>
        <dbReference type="Pfam" id="PF13622"/>
    </source>
</evidence>
<comment type="catalytic activity">
    <reaction evidence="6">
        <text>a fatty acyl-CoA + H2O = a fatty acid + CoA + H(+)</text>
        <dbReference type="Rhea" id="RHEA:16781"/>
        <dbReference type="ChEBI" id="CHEBI:15377"/>
        <dbReference type="ChEBI" id="CHEBI:15378"/>
        <dbReference type="ChEBI" id="CHEBI:28868"/>
        <dbReference type="ChEBI" id="CHEBI:57287"/>
        <dbReference type="ChEBI" id="CHEBI:77636"/>
        <dbReference type="EC" id="3.1.2.20"/>
    </reaction>
    <physiologicalReaction direction="left-to-right" evidence="6">
        <dbReference type="Rhea" id="RHEA:16782"/>
    </physiologicalReaction>
</comment>
<proteinExistence type="inferred from homology"/>
<evidence type="ECO:0000256" key="1">
    <source>
        <dbReference type="ARBA" id="ARBA00006538"/>
    </source>
</evidence>
<evidence type="ECO:0000259" key="10">
    <source>
        <dbReference type="Pfam" id="PF02551"/>
    </source>
</evidence>
<dbReference type="Gene3D" id="2.40.160.210">
    <property type="entry name" value="Acyl-CoA thioesterase, double hotdog domain"/>
    <property type="match status" value="1"/>
</dbReference>
<keyword evidence="3" id="KW-0378">Hydrolase</keyword>
<dbReference type="PANTHER" id="PTHR11066">
    <property type="entry name" value="ACYL-COA THIOESTERASE"/>
    <property type="match status" value="1"/>
</dbReference>
<evidence type="ECO:0000256" key="6">
    <source>
        <dbReference type="ARBA" id="ARBA00050943"/>
    </source>
</evidence>
<dbReference type="Pfam" id="PF13622">
    <property type="entry name" value="4HBT_3"/>
    <property type="match status" value="1"/>
</dbReference>
<dbReference type="AlphaFoldDB" id="A0A520MDF0"/>
<sequence length="293" mass="33347">MSKALQKLLNILDLEKIDTNIYRGTTPETTNSRVFGGQVFAQAMRAAQDTVDKERLVHSQHAYFLRPGDPNVPILYEVDNIRDGGSFTTRRVVASQRGKAIFNTEMSFQVLEEGLNHQADMPDCPGPDDLEDDNHRWAKIREQLNPSTKTKSSKHRPSLRPIQMRSVEPVDYLDPSPRKPEQLIWIKVAGQLPSKTDISLHHAILAYASDFSLMSTSLLPHAVSIMNPKLQPASLDHCIWFHDRFRADEWMLYHMDSLRSSRARGLSRGTFYTQDGRLVASTIQEGLMRLHSQ</sequence>
<evidence type="ECO:0000256" key="2">
    <source>
        <dbReference type="ARBA" id="ARBA00011881"/>
    </source>
</evidence>
<name>A0A520MDF0_9GAMM</name>